<evidence type="ECO:0008006" key="3">
    <source>
        <dbReference type="Google" id="ProtNLM"/>
    </source>
</evidence>
<evidence type="ECO:0000313" key="1">
    <source>
        <dbReference type="EMBL" id="KAJ8934069.1"/>
    </source>
</evidence>
<protein>
    <recommendedName>
        <fullName evidence="3">Peptidase M19</fullName>
    </recommendedName>
</protein>
<accession>A0AAV8X637</accession>
<sequence>MILDAHLDGNPCVGNIMMFEPRSHDGEVARGIAVGKALVADREKQYRVLFLSFLRHPKIRCSRKIQLERLQAS</sequence>
<name>A0AAV8X637_9CUCU</name>
<keyword evidence="2" id="KW-1185">Reference proteome</keyword>
<proteinExistence type="predicted"/>
<gene>
    <name evidence="1" type="ORF">NQ318_012500</name>
</gene>
<evidence type="ECO:0000313" key="2">
    <source>
        <dbReference type="Proteomes" id="UP001162162"/>
    </source>
</evidence>
<comment type="caution">
    <text evidence="1">The sequence shown here is derived from an EMBL/GenBank/DDBJ whole genome shotgun (WGS) entry which is preliminary data.</text>
</comment>
<reference evidence="1" key="1">
    <citation type="journal article" date="2023" name="Insect Mol. Biol.">
        <title>Genome sequencing provides insights into the evolution of gene families encoding plant cell wall-degrading enzymes in longhorned beetles.</title>
        <authorList>
            <person name="Shin N.R."/>
            <person name="Okamura Y."/>
            <person name="Kirsch R."/>
            <person name="Pauchet Y."/>
        </authorList>
    </citation>
    <scope>NUCLEOTIDE SEQUENCE</scope>
    <source>
        <strain evidence="1">AMC_N1</strain>
    </source>
</reference>
<dbReference type="AlphaFoldDB" id="A0AAV8X637"/>
<dbReference type="EMBL" id="JAPWTK010001111">
    <property type="protein sequence ID" value="KAJ8934069.1"/>
    <property type="molecule type" value="Genomic_DNA"/>
</dbReference>
<dbReference type="Proteomes" id="UP001162162">
    <property type="component" value="Unassembled WGS sequence"/>
</dbReference>
<organism evidence="1 2">
    <name type="scientific">Aromia moschata</name>
    <dbReference type="NCBI Taxonomy" id="1265417"/>
    <lineage>
        <taxon>Eukaryota</taxon>
        <taxon>Metazoa</taxon>
        <taxon>Ecdysozoa</taxon>
        <taxon>Arthropoda</taxon>
        <taxon>Hexapoda</taxon>
        <taxon>Insecta</taxon>
        <taxon>Pterygota</taxon>
        <taxon>Neoptera</taxon>
        <taxon>Endopterygota</taxon>
        <taxon>Coleoptera</taxon>
        <taxon>Polyphaga</taxon>
        <taxon>Cucujiformia</taxon>
        <taxon>Chrysomeloidea</taxon>
        <taxon>Cerambycidae</taxon>
        <taxon>Cerambycinae</taxon>
        <taxon>Callichromatini</taxon>
        <taxon>Aromia</taxon>
    </lineage>
</organism>